<evidence type="ECO:0000259" key="3">
    <source>
        <dbReference type="Pfam" id="PF00501"/>
    </source>
</evidence>
<dbReference type="AlphaFoldDB" id="A0A507R3S6"/>
<feature type="transmembrane region" description="Helical" evidence="2">
    <location>
        <begin position="21"/>
        <end position="41"/>
    </location>
</feature>
<dbReference type="Pfam" id="PF00501">
    <property type="entry name" value="AMP-binding"/>
    <property type="match status" value="1"/>
</dbReference>
<sequence length="564" mass="61063">MAEPTLVAKIDSLVMDLLADWNTYTTLIAGAIAAFVLFSIVSSKDPDLHPYLLARQASSSPVRNPGESAKYRSLETPYDFPLRSGLNVKDPDTPKWTSGRRGDLRDIWKTAVRGTVSEDGTRKQGKIYTVLGRHVTERSFEDVTEDINVIGKFIEKTAAKTVAICLTDSVELLVAIFAGAFYGFKVALIPHNLASEVLSAHLRKAQADILIAEAGALDLSIIANDSKELSHVIWVAKDGSRHMAWNQLPPGVRADLKVAVWHELVEEKRDLGGLEVPSWDPKTPSSPLSTLQPSSGDTSEFIDYQPENLASAIGALISCLPAGQRFGSGDLVLSIDSLSRLYPLCQIFAALYSNASIALNSVTGDTSNFALATVGVSPTVVITSSRTVSQYHKRFMRPNTGIISKFARWIQIRSLDAGVMSSHNLLSQLATAGPTAELSLNKLRLLCISHRAGDSSENCLTSEQLTDLRIFTGARVVYALTAPGVAGAICQTNIFDYRRFPGPCHFGPPLSSVEVLLTDVPREAESDRPVEGKITVSGPAVVSGKTTIPIRGHFREDNTLELLP</sequence>
<dbReference type="InterPro" id="IPR042099">
    <property type="entry name" value="ANL_N_sf"/>
</dbReference>
<dbReference type="PANTHER" id="PTHR43272:SF11">
    <property type="entry name" value="AMP-DEPENDENT SYNTHETASE_LIGASE DOMAIN-CONTAINING PROTEIN"/>
    <property type="match status" value="1"/>
</dbReference>
<feature type="region of interest" description="Disordered" evidence="1">
    <location>
        <begin position="275"/>
        <end position="297"/>
    </location>
</feature>
<organism evidence="4 5">
    <name type="scientific">Monascus purpureus</name>
    <name type="common">Red mold</name>
    <name type="synonym">Monascus anka</name>
    <dbReference type="NCBI Taxonomy" id="5098"/>
    <lineage>
        <taxon>Eukaryota</taxon>
        <taxon>Fungi</taxon>
        <taxon>Dikarya</taxon>
        <taxon>Ascomycota</taxon>
        <taxon>Pezizomycotina</taxon>
        <taxon>Eurotiomycetes</taxon>
        <taxon>Eurotiomycetidae</taxon>
        <taxon>Eurotiales</taxon>
        <taxon>Aspergillaceae</taxon>
        <taxon>Monascus</taxon>
    </lineage>
</organism>
<dbReference type="EMBL" id="VIFY01000015">
    <property type="protein sequence ID" value="TQB75804.1"/>
    <property type="molecule type" value="Genomic_DNA"/>
</dbReference>
<proteinExistence type="predicted"/>
<gene>
    <name evidence="4" type="ORF">MPDQ_001768</name>
</gene>
<accession>A0A507R3S6</accession>
<dbReference type="PANTHER" id="PTHR43272">
    <property type="entry name" value="LONG-CHAIN-FATTY-ACID--COA LIGASE"/>
    <property type="match status" value="1"/>
</dbReference>
<dbReference type="SUPFAM" id="SSF56801">
    <property type="entry name" value="Acetyl-CoA synthetase-like"/>
    <property type="match status" value="1"/>
</dbReference>
<dbReference type="Proteomes" id="UP000319663">
    <property type="component" value="Unassembled WGS sequence"/>
</dbReference>
<name>A0A507R3S6_MONPU</name>
<dbReference type="GO" id="GO:0004467">
    <property type="term" value="F:long-chain fatty acid-CoA ligase activity"/>
    <property type="evidence" value="ECO:0007669"/>
    <property type="project" value="TreeGrafter"/>
</dbReference>
<feature type="domain" description="AMP-dependent synthetase/ligase" evidence="3">
    <location>
        <begin position="135"/>
        <end position="544"/>
    </location>
</feature>
<keyword evidence="2" id="KW-1133">Transmembrane helix</keyword>
<dbReference type="OrthoDB" id="4138492at2759"/>
<evidence type="ECO:0000256" key="2">
    <source>
        <dbReference type="SAM" id="Phobius"/>
    </source>
</evidence>
<dbReference type="InterPro" id="IPR000873">
    <property type="entry name" value="AMP-dep_synth/lig_dom"/>
</dbReference>
<evidence type="ECO:0000313" key="4">
    <source>
        <dbReference type="EMBL" id="TQB75804.1"/>
    </source>
</evidence>
<protein>
    <recommendedName>
        <fullName evidence="3">AMP-dependent synthetase/ligase domain-containing protein</fullName>
    </recommendedName>
</protein>
<dbReference type="Gene3D" id="3.40.50.12780">
    <property type="entry name" value="N-terminal domain of ligase-like"/>
    <property type="match status" value="1"/>
</dbReference>
<dbReference type="GO" id="GO:0016020">
    <property type="term" value="C:membrane"/>
    <property type="evidence" value="ECO:0007669"/>
    <property type="project" value="TreeGrafter"/>
</dbReference>
<evidence type="ECO:0000256" key="1">
    <source>
        <dbReference type="SAM" id="MobiDB-lite"/>
    </source>
</evidence>
<dbReference type="STRING" id="5098.A0A507R3S6"/>
<keyword evidence="2" id="KW-0472">Membrane</keyword>
<reference evidence="4 5" key="1">
    <citation type="submission" date="2019-06" db="EMBL/GenBank/DDBJ databases">
        <title>Wine fermentation using esterase from Monascus purpureus.</title>
        <authorList>
            <person name="Geng C."/>
            <person name="Zhang Y."/>
        </authorList>
    </citation>
    <scope>NUCLEOTIDE SEQUENCE [LARGE SCALE GENOMIC DNA]</scope>
    <source>
        <strain evidence="4">HQ1</strain>
    </source>
</reference>
<comment type="caution">
    <text evidence="4">The sequence shown here is derived from an EMBL/GenBank/DDBJ whole genome shotgun (WGS) entry which is preliminary data.</text>
</comment>
<keyword evidence="5" id="KW-1185">Reference proteome</keyword>
<keyword evidence="2" id="KW-0812">Transmembrane</keyword>
<evidence type="ECO:0000313" key="5">
    <source>
        <dbReference type="Proteomes" id="UP000319663"/>
    </source>
</evidence>
<dbReference type="GO" id="GO:0005783">
    <property type="term" value="C:endoplasmic reticulum"/>
    <property type="evidence" value="ECO:0007669"/>
    <property type="project" value="TreeGrafter"/>
</dbReference>
<feature type="compositionally biased region" description="Low complexity" evidence="1">
    <location>
        <begin position="281"/>
        <end position="295"/>
    </location>
</feature>